<feature type="region of interest" description="Disordered" evidence="2">
    <location>
        <begin position="189"/>
        <end position="220"/>
    </location>
</feature>
<reference evidence="5" key="2">
    <citation type="submission" date="2020-05" db="UniProtKB">
        <authorList>
            <consortium name="EnsemblMetazoa"/>
        </authorList>
    </citation>
    <scope>IDENTIFICATION</scope>
    <source>
        <strain evidence="5">wikel</strain>
    </source>
</reference>
<proteinExistence type="predicted"/>
<dbReference type="CDD" id="cd00063">
    <property type="entry name" value="FN3"/>
    <property type="match status" value="2"/>
</dbReference>
<keyword evidence="1" id="KW-0677">Repeat</keyword>
<evidence type="ECO:0000313" key="6">
    <source>
        <dbReference type="Proteomes" id="UP000001555"/>
    </source>
</evidence>
<evidence type="ECO:0000256" key="1">
    <source>
        <dbReference type="ARBA" id="ARBA00022737"/>
    </source>
</evidence>
<dbReference type="EMBL" id="ABJB010545875">
    <property type="status" value="NOT_ANNOTATED_CDS"/>
    <property type="molecule type" value="Genomic_DNA"/>
</dbReference>
<dbReference type="PROSITE" id="PS50853">
    <property type="entry name" value="FN3"/>
    <property type="match status" value="1"/>
</dbReference>
<dbReference type="Gene3D" id="2.60.40.10">
    <property type="entry name" value="Immunoglobulins"/>
    <property type="match status" value="2"/>
</dbReference>
<evidence type="ECO:0000313" key="5">
    <source>
        <dbReference type="EnsemblMetazoa" id="ISCW017418-PA"/>
    </source>
</evidence>
<dbReference type="PaxDb" id="6945-B7PCC6"/>
<dbReference type="AlphaFoldDB" id="B7PCC6"/>
<gene>
    <name evidence="4" type="ORF">IscW_ISCW017418</name>
</gene>
<dbReference type="Proteomes" id="UP000001555">
    <property type="component" value="Unassembled WGS sequence"/>
</dbReference>
<dbReference type="InterPro" id="IPR013783">
    <property type="entry name" value="Ig-like_fold"/>
</dbReference>
<dbReference type="FunFam" id="2.60.40.10:FF:000028">
    <property type="entry name" value="Neuronal cell adhesion molecule"/>
    <property type="match status" value="1"/>
</dbReference>
<name>B7PCC6_IXOSC</name>
<dbReference type="HOGENOM" id="CLU_1257296_0_0_1"/>
<dbReference type="EnsemblMetazoa" id="ISCW017418-RA">
    <property type="protein sequence ID" value="ISCW017418-PA"/>
    <property type="gene ID" value="ISCW017418"/>
</dbReference>
<dbReference type="InterPro" id="IPR003961">
    <property type="entry name" value="FN3_dom"/>
</dbReference>
<dbReference type="InterPro" id="IPR036116">
    <property type="entry name" value="FN3_sf"/>
</dbReference>
<dbReference type="OrthoDB" id="5982258at2759"/>
<protein>
    <recommendedName>
        <fullName evidence="3">Fibronectin type-III domain-containing protein</fullName>
    </recommendedName>
</protein>
<accession>B7PCC6</accession>
<reference evidence="4 6" key="1">
    <citation type="submission" date="2008-03" db="EMBL/GenBank/DDBJ databases">
        <title>Annotation of Ixodes scapularis.</title>
        <authorList>
            <consortium name="Ixodes scapularis Genome Project Consortium"/>
            <person name="Caler E."/>
            <person name="Hannick L.I."/>
            <person name="Bidwell S."/>
            <person name="Joardar V."/>
            <person name="Thiagarajan M."/>
            <person name="Amedeo P."/>
            <person name="Galinsky K.J."/>
            <person name="Schobel S."/>
            <person name="Inman J."/>
            <person name="Hostetler J."/>
            <person name="Miller J."/>
            <person name="Hammond M."/>
            <person name="Megy K."/>
            <person name="Lawson D."/>
            <person name="Kodira C."/>
            <person name="Sutton G."/>
            <person name="Meyer J."/>
            <person name="Hill C.A."/>
            <person name="Birren B."/>
            <person name="Nene V."/>
            <person name="Collins F."/>
            <person name="Alarcon-Chaidez F."/>
            <person name="Wikel S."/>
            <person name="Strausberg R."/>
        </authorList>
    </citation>
    <scope>NUCLEOTIDE SEQUENCE [LARGE SCALE GENOMIC DNA]</scope>
    <source>
        <strain evidence="6">Wikel</strain>
        <strain evidence="4">Wikel colony</strain>
    </source>
</reference>
<evidence type="ECO:0000259" key="3">
    <source>
        <dbReference type="PROSITE" id="PS50853"/>
    </source>
</evidence>
<dbReference type="STRING" id="6945.B7PCC6"/>
<dbReference type="InParanoid" id="B7PCC6"/>
<dbReference type="VEuPathDB" id="VectorBase:ISCI017418"/>
<evidence type="ECO:0000256" key="2">
    <source>
        <dbReference type="SAM" id="MobiDB-lite"/>
    </source>
</evidence>
<dbReference type="SUPFAM" id="SSF49265">
    <property type="entry name" value="Fibronectin type III"/>
    <property type="match status" value="1"/>
</dbReference>
<organism>
    <name type="scientific">Ixodes scapularis</name>
    <name type="common">Black-legged tick</name>
    <name type="synonym">Deer tick</name>
    <dbReference type="NCBI Taxonomy" id="6945"/>
    <lineage>
        <taxon>Eukaryota</taxon>
        <taxon>Metazoa</taxon>
        <taxon>Ecdysozoa</taxon>
        <taxon>Arthropoda</taxon>
        <taxon>Chelicerata</taxon>
        <taxon>Arachnida</taxon>
        <taxon>Acari</taxon>
        <taxon>Parasitiformes</taxon>
        <taxon>Ixodida</taxon>
        <taxon>Ixodoidea</taxon>
        <taxon>Ixodidae</taxon>
        <taxon>Ixodinae</taxon>
        <taxon>Ixodes</taxon>
    </lineage>
</organism>
<dbReference type="EMBL" id="ABJB010593998">
    <property type="status" value="NOT_ANNOTATED_CDS"/>
    <property type="molecule type" value="Genomic_DNA"/>
</dbReference>
<dbReference type="VEuPathDB" id="VectorBase:ISCP_021062"/>
<dbReference type="EMBL" id="ABJB010051277">
    <property type="status" value="NOT_ANNOTATED_CDS"/>
    <property type="molecule type" value="Genomic_DNA"/>
</dbReference>
<keyword evidence="6" id="KW-1185">Reference proteome</keyword>
<sequence>MPTYVTLCPLQPPRKDLHHGKVQGYYIGYKEVEKEEAEFQYKNVEALDVTSGARLHQMSHLTNLKRKTSYVVKVQAYNSEGAGPMSDDVRATTLEADYVLHYQVKGGDWQQKALSTNSNKYTVEGLKCGSVYSLYMTATNSLGTAEPRDIIYARTKGADDPLSKCRGSVDNMGMAEFCAMKQRLQQQQLRHKEEEAYSKGTSFYASPARKPVPVSSDPRM</sequence>
<evidence type="ECO:0000313" key="4">
    <source>
        <dbReference type="EMBL" id="EEC04248.1"/>
    </source>
</evidence>
<feature type="domain" description="Fibronectin type-III" evidence="3">
    <location>
        <begin position="1"/>
        <end position="96"/>
    </location>
</feature>
<dbReference type="EMBL" id="DS682990">
    <property type="protein sequence ID" value="EEC04248.1"/>
    <property type="molecule type" value="Genomic_DNA"/>
</dbReference>
<dbReference type="Pfam" id="PF00041">
    <property type="entry name" value="fn3"/>
    <property type="match status" value="1"/>
</dbReference>
<dbReference type="VEuPathDB" id="VectorBase:ISCW017418"/>
<dbReference type="EMBL" id="ABJB010391532">
    <property type="status" value="NOT_ANNOTATED_CDS"/>
    <property type="molecule type" value="Genomic_DNA"/>
</dbReference>